<dbReference type="InterPro" id="IPR002822">
    <property type="entry name" value="Ni_insertion"/>
</dbReference>
<comment type="caution">
    <text evidence="3">The sequence shown here is derived from an EMBL/GenBank/DDBJ whole genome shotgun (WGS) entry which is preliminary data.</text>
</comment>
<dbReference type="GO" id="GO:0016151">
    <property type="term" value="F:nickel cation binding"/>
    <property type="evidence" value="ECO:0007669"/>
    <property type="project" value="UniProtKB-UniRule"/>
</dbReference>
<reference evidence="3 4" key="1">
    <citation type="journal article" date="2016" name="Nat. Commun.">
        <title>Thousands of microbial genomes shed light on interconnected biogeochemical processes in an aquifer system.</title>
        <authorList>
            <person name="Anantharaman K."/>
            <person name="Brown C.T."/>
            <person name="Hug L.A."/>
            <person name="Sharon I."/>
            <person name="Castelle C.J."/>
            <person name="Probst A.J."/>
            <person name="Thomas B.C."/>
            <person name="Singh A."/>
            <person name="Wilkins M.J."/>
            <person name="Karaoz U."/>
            <person name="Brodie E.L."/>
            <person name="Williams K.H."/>
            <person name="Hubbard S.S."/>
            <person name="Banfield J.F."/>
        </authorList>
    </citation>
    <scope>NUCLEOTIDE SEQUENCE [LARGE SCALE GENOMIC DNA]</scope>
</reference>
<evidence type="ECO:0000313" key="3">
    <source>
        <dbReference type="EMBL" id="OGL43309.1"/>
    </source>
</evidence>
<dbReference type="Gene3D" id="3.30.70.1380">
    <property type="entry name" value="Transcriptional regulatory protein pf0864 domain like"/>
    <property type="match status" value="1"/>
</dbReference>
<organism evidence="3 4">
    <name type="scientific">Candidatus Schekmanbacteria bacterium GWA2_38_11</name>
    <dbReference type="NCBI Taxonomy" id="1817876"/>
    <lineage>
        <taxon>Bacteria</taxon>
        <taxon>Candidatus Schekmaniibacteriota</taxon>
    </lineage>
</organism>
<dbReference type="NCBIfam" id="TIGR00299">
    <property type="entry name" value="nickel pincer cofactor biosynthesis protein LarC"/>
    <property type="match status" value="1"/>
</dbReference>
<sequence length="395" mass="44103">MKIAYLDCFSGISGDMMVGALIDLGLDFRYLEKELKKLNISGYKLEIAKVKRNGIKGVKFDVKVDLAKQHHRNLKIINNIIDKSRLNKEIKTLSKGIFNKIAEAEAKAHGVKVKDVHFHEVGAVDSIIDVVATSIGINYLGIEKVISSPLNVGCGFVKTEHGLLPVPAPATAEILKGIPFYNNNIRAELVTPTGAAIVAAVVKDFISLPEMRAEKIGYGAGSREIEGMPNLLRIFLAEEDGESSHYDKDRIMVIETNIDDISPQVYEELMENIFKIGALDIFLTPIIMKKNRPAIKISVLSDPETAIKVYDLLFRETSTFGIRSYEAFRCKLEREIKKFKSSLGNVEVKLGKSGSKVLKVAPEYESLKKISRDKKIPFIEVLKRVEAEIRKKGKW</sequence>
<proteinExistence type="inferred from homology"/>
<dbReference type="Gene3D" id="3.10.20.300">
    <property type="entry name" value="mk0293 like domain"/>
    <property type="match status" value="1"/>
</dbReference>
<dbReference type="Pfam" id="PF01969">
    <property type="entry name" value="Ni_insertion"/>
    <property type="match status" value="1"/>
</dbReference>
<keyword evidence="1 2" id="KW-0533">Nickel</keyword>
<accession>A0A1F7RP26</accession>
<dbReference type="Proteomes" id="UP000178526">
    <property type="component" value="Unassembled WGS sequence"/>
</dbReference>
<dbReference type="EMBL" id="MGDB01000006">
    <property type="protein sequence ID" value="OGL43309.1"/>
    <property type="molecule type" value="Genomic_DNA"/>
</dbReference>
<gene>
    <name evidence="3" type="ORF">A2042_01235</name>
</gene>
<dbReference type="GO" id="GO:0016829">
    <property type="term" value="F:lyase activity"/>
    <property type="evidence" value="ECO:0007669"/>
    <property type="project" value="UniProtKB-UniRule"/>
</dbReference>
<comment type="similarity">
    <text evidence="2">Belongs to the LarC family.</text>
</comment>
<protein>
    <recommendedName>
        <fullName evidence="2">Putative nickel insertion protein</fullName>
    </recommendedName>
</protein>
<keyword evidence="2" id="KW-0456">Lyase</keyword>
<dbReference type="PANTHER" id="PTHR36566">
    <property type="entry name" value="NICKEL INSERTION PROTEIN-RELATED"/>
    <property type="match status" value="1"/>
</dbReference>
<dbReference type="AlphaFoldDB" id="A0A1F7RP26"/>
<dbReference type="PANTHER" id="PTHR36566:SF1">
    <property type="entry name" value="PYRIDINIUM-3,5-BISTHIOCARBOXYLIC ACID MONONUCLEOTIDE NICKEL INSERTION PROTEIN"/>
    <property type="match status" value="1"/>
</dbReference>
<name>A0A1F7RP26_9BACT</name>
<evidence type="ECO:0000313" key="4">
    <source>
        <dbReference type="Proteomes" id="UP000178526"/>
    </source>
</evidence>
<evidence type="ECO:0000256" key="2">
    <source>
        <dbReference type="HAMAP-Rule" id="MF_01074"/>
    </source>
</evidence>
<evidence type="ECO:0000256" key="1">
    <source>
        <dbReference type="ARBA" id="ARBA00022596"/>
    </source>
</evidence>
<dbReference type="HAMAP" id="MF_01074">
    <property type="entry name" value="LarC"/>
    <property type="match status" value="1"/>
</dbReference>